<dbReference type="AlphaFoldDB" id="A0A3M2SM29"/>
<dbReference type="InterPro" id="IPR001810">
    <property type="entry name" value="F-box_dom"/>
</dbReference>
<dbReference type="EMBL" id="NKUJ01000017">
    <property type="protein sequence ID" value="RMJ18616.1"/>
    <property type="molecule type" value="Genomic_DNA"/>
</dbReference>
<evidence type="ECO:0000256" key="1">
    <source>
        <dbReference type="SAM" id="MobiDB-lite"/>
    </source>
</evidence>
<dbReference type="OrthoDB" id="5422579at2759"/>
<evidence type="ECO:0000313" key="4">
    <source>
        <dbReference type="Proteomes" id="UP000277212"/>
    </source>
</evidence>
<dbReference type="Proteomes" id="UP000277212">
    <property type="component" value="Unassembled WGS sequence"/>
</dbReference>
<reference evidence="3 4" key="1">
    <citation type="submission" date="2017-06" db="EMBL/GenBank/DDBJ databases">
        <title>Comparative genomic analysis of Ambrosia Fusariam Clade fungi.</title>
        <authorList>
            <person name="Stajich J.E."/>
            <person name="Carrillo J."/>
            <person name="Kijimoto T."/>
            <person name="Eskalen A."/>
            <person name="O'Donnell K."/>
            <person name="Kasson M."/>
        </authorList>
    </citation>
    <scope>NUCLEOTIDE SEQUENCE [LARGE SCALE GENOMIC DNA]</scope>
    <source>
        <strain evidence="3">UCR3666</strain>
    </source>
</reference>
<dbReference type="Pfam" id="PF12937">
    <property type="entry name" value="F-box-like"/>
    <property type="match status" value="1"/>
</dbReference>
<organism evidence="3 4">
    <name type="scientific">Fusarium kuroshium</name>
    <dbReference type="NCBI Taxonomy" id="2010991"/>
    <lineage>
        <taxon>Eukaryota</taxon>
        <taxon>Fungi</taxon>
        <taxon>Dikarya</taxon>
        <taxon>Ascomycota</taxon>
        <taxon>Pezizomycotina</taxon>
        <taxon>Sordariomycetes</taxon>
        <taxon>Hypocreomycetidae</taxon>
        <taxon>Hypocreales</taxon>
        <taxon>Nectriaceae</taxon>
        <taxon>Fusarium</taxon>
        <taxon>Fusarium solani species complex</taxon>
    </lineage>
</organism>
<evidence type="ECO:0000313" key="3">
    <source>
        <dbReference type="EMBL" id="RMJ18616.1"/>
    </source>
</evidence>
<proteinExistence type="predicted"/>
<sequence length="550" mass="62563">MAPLPLLDLPNEVIRDVVSHLPLKDLKAIRYSCRRVSEIASPFLYRSLYVSCHDPNLMAFKTVANNPLLLHGVEELIIDDTTVSPALLNRRLYRQLSSQDGFWKDRKKPYFPRDDQDTWDDEGRVWSAVATDEMHRVLVWAYENHERNRLENSDIEALWAALPGMTSLKTLVITNRTADDCPTEGAQSRFNSSPVVREWRRMGEALRERLPFAPRCDWWVPLQDDEFEGDEVFELDWLLDGASRYMTSDDDEQDDDDLARSDDGSDGAQELALIPTTLPDNQDALPWNQTPLPLSARLLRRESRGLRIAIDVLRSTTMRHRLTQFRVDASLDTLADVQTPGLSMRLFDFLAPPFSNQLSMAFSTMCLTSFGMVLSNGRNSEAGQTIMSQGQFGSVLASMPCLRYLMLEAHGMPVVGAIPDNVTFPELRTVEFSCGLIARPELRWFLRRHSRTLQHLRLLYCSVDDEEPSWSDLVQDILRLKDMGQTHLRTAVMISGYETVPFTGCGRNRTKTRPPTEEVVYSWTMGVHPDVIECPVEQLGHDALPGLPEP</sequence>
<protein>
    <recommendedName>
        <fullName evidence="2">F-box domain-containing protein</fullName>
    </recommendedName>
</protein>
<gene>
    <name evidence="3" type="ORF">CDV36_001697</name>
</gene>
<evidence type="ECO:0000259" key="2">
    <source>
        <dbReference type="PROSITE" id="PS50181"/>
    </source>
</evidence>
<feature type="region of interest" description="Disordered" evidence="1">
    <location>
        <begin position="246"/>
        <end position="266"/>
    </location>
</feature>
<feature type="domain" description="F-box" evidence="2">
    <location>
        <begin position="3"/>
        <end position="48"/>
    </location>
</feature>
<accession>A0A3M2SM29</accession>
<dbReference type="InterPro" id="IPR036047">
    <property type="entry name" value="F-box-like_dom_sf"/>
</dbReference>
<keyword evidence="4" id="KW-1185">Reference proteome</keyword>
<name>A0A3M2SM29_9HYPO</name>
<comment type="caution">
    <text evidence="3">The sequence shown here is derived from an EMBL/GenBank/DDBJ whole genome shotgun (WGS) entry which is preliminary data.</text>
</comment>
<dbReference type="SUPFAM" id="SSF81383">
    <property type="entry name" value="F-box domain"/>
    <property type="match status" value="1"/>
</dbReference>
<dbReference type="PROSITE" id="PS50181">
    <property type="entry name" value="FBOX"/>
    <property type="match status" value="1"/>
</dbReference>
<feature type="compositionally biased region" description="Acidic residues" evidence="1">
    <location>
        <begin position="248"/>
        <end position="257"/>
    </location>
</feature>